<sequence length="71" mass="7547">MDPADTGRGGPEGPAPQAEALGDQDGLPVPRRQGHDRIRSGGDEADRRTSPALESRRRTSGAGARRSRRNS</sequence>
<dbReference type="EMBL" id="ABJB010907392">
    <property type="status" value="NOT_ANNOTATED_CDS"/>
    <property type="molecule type" value="Genomic_DNA"/>
</dbReference>
<name>B7PNT6_IXOSC</name>
<dbReference type="VEuPathDB" id="VectorBase:ISCW006527"/>
<dbReference type="HOGENOM" id="CLU_2742871_0_0_1"/>
<evidence type="ECO:0000313" key="2">
    <source>
        <dbReference type="EMBL" id="EEC08258.1"/>
    </source>
</evidence>
<reference evidence="3" key="2">
    <citation type="submission" date="2020-05" db="UniProtKB">
        <authorList>
            <consortium name="EnsemblMetazoa"/>
        </authorList>
    </citation>
    <scope>IDENTIFICATION</scope>
    <source>
        <strain evidence="3">wikel</strain>
    </source>
</reference>
<evidence type="ECO:0000313" key="3">
    <source>
        <dbReference type="EnsemblMetazoa" id="ISCW006527-PA"/>
    </source>
</evidence>
<organism>
    <name type="scientific">Ixodes scapularis</name>
    <name type="common">Black-legged tick</name>
    <name type="synonym">Deer tick</name>
    <dbReference type="NCBI Taxonomy" id="6945"/>
    <lineage>
        <taxon>Eukaryota</taxon>
        <taxon>Metazoa</taxon>
        <taxon>Ecdysozoa</taxon>
        <taxon>Arthropoda</taxon>
        <taxon>Chelicerata</taxon>
        <taxon>Arachnida</taxon>
        <taxon>Acari</taxon>
        <taxon>Parasitiformes</taxon>
        <taxon>Ixodida</taxon>
        <taxon>Ixodoidea</taxon>
        <taxon>Ixodidae</taxon>
        <taxon>Ixodinae</taxon>
        <taxon>Ixodes</taxon>
    </lineage>
</organism>
<dbReference type="InParanoid" id="B7PNT6"/>
<keyword evidence="4" id="KW-1185">Reference proteome</keyword>
<proteinExistence type="predicted"/>
<dbReference type="EMBL" id="DS754608">
    <property type="protein sequence ID" value="EEC08258.1"/>
    <property type="molecule type" value="Genomic_DNA"/>
</dbReference>
<dbReference type="AlphaFoldDB" id="B7PNT6"/>
<reference evidence="2 4" key="1">
    <citation type="submission" date="2008-03" db="EMBL/GenBank/DDBJ databases">
        <title>Annotation of Ixodes scapularis.</title>
        <authorList>
            <consortium name="Ixodes scapularis Genome Project Consortium"/>
            <person name="Caler E."/>
            <person name="Hannick L.I."/>
            <person name="Bidwell S."/>
            <person name="Joardar V."/>
            <person name="Thiagarajan M."/>
            <person name="Amedeo P."/>
            <person name="Galinsky K.J."/>
            <person name="Schobel S."/>
            <person name="Inman J."/>
            <person name="Hostetler J."/>
            <person name="Miller J."/>
            <person name="Hammond M."/>
            <person name="Megy K."/>
            <person name="Lawson D."/>
            <person name="Kodira C."/>
            <person name="Sutton G."/>
            <person name="Meyer J."/>
            <person name="Hill C.A."/>
            <person name="Birren B."/>
            <person name="Nene V."/>
            <person name="Collins F."/>
            <person name="Alarcon-Chaidez F."/>
            <person name="Wikel S."/>
            <person name="Strausberg R."/>
        </authorList>
    </citation>
    <scope>NUCLEOTIDE SEQUENCE [LARGE SCALE GENOMIC DNA]</scope>
    <source>
        <strain evidence="4">Wikel</strain>
        <strain evidence="2">Wikel colony</strain>
    </source>
</reference>
<feature type="compositionally biased region" description="Basic and acidic residues" evidence="1">
    <location>
        <begin position="33"/>
        <end position="57"/>
    </location>
</feature>
<dbReference type="PaxDb" id="6945-B7PNT6"/>
<dbReference type="Proteomes" id="UP000001555">
    <property type="component" value="Unassembled WGS sequence"/>
</dbReference>
<evidence type="ECO:0000313" key="4">
    <source>
        <dbReference type="Proteomes" id="UP000001555"/>
    </source>
</evidence>
<accession>B7PNT6</accession>
<feature type="region of interest" description="Disordered" evidence="1">
    <location>
        <begin position="1"/>
        <end position="71"/>
    </location>
</feature>
<dbReference type="VEuPathDB" id="VectorBase:ISCI006527"/>
<gene>
    <name evidence="2" type="ORF">IscW_ISCW006527</name>
</gene>
<protein>
    <submittedName>
        <fullName evidence="2 3">Uncharacterized protein</fullName>
    </submittedName>
</protein>
<dbReference type="EnsemblMetazoa" id="ISCW006527-RA">
    <property type="protein sequence ID" value="ISCW006527-PA"/>
    <property type="gene ID" value="ISCW006527"/>
</dbReference>
<evidence type="ECO:0000256" key="1">
    <source>
        <dbReference type="SAM" id="MobiDB-lite"/>
    </source>
</evidence>